<name>A0ABR6Q1H9_9FLAO</name>
<dbReference type="Proteomes" id="UP000587367">
    <property type="component" value="Unassembled WGS sequence"/>
</dbReference>
<dbReference type="EMBL" id="JACHKS010000001">
    <property type="protein sequence ID" value="MBB6331820.1"/>
    <property type="molecule type" value="Genomic_DNA"/>
</dbReference>
<keyword evidence="2" id="KW-1185">Reference proteome</keyword>
<gene>
    <name evidence="1" type="ORF">HNP24_002770</name>
</gene>
<evidence type="ECO:0000313" key="1">
    <source>
        <dbReference type="EMBL" id="MBB6331820.1"/>
    </source>
</evidence>
<proteinExistence type="predicted"/>
<reference evidence="1 2" key="1">
    <citation type="submission" date="2020-08" db="EMBL/GenBank/DDBJ databases">
        <title>Functional genomics of gut bacteria from endangered species of beetles.</title>
        <authorList>
            <person name="Carlos-Shanley C."/>
        </authorList>
    </citation>
    <scope>NUCLEOTIDE SEQUENCE [LARGE SCALE GENOMIC DNA]</scope>
    <source>
        <strain evidence="1 2">S00068</strain>
    </source>
</reference>
<organism evidence="1 2">
    <name type="scientific">Chryseobacterium sediminis</name>
    <dbReference type="NCBI Taxonomy" id="1679494"/>
    <lineage>
        <taxon>Bacteria</taxon>
        <taxon>Pseudomonadati</taxon>
        <taxon>Bacteroidota</taxon>
        <taxon>Flavobacteriia</taxon>
        <taxon>Flavobacteriales</taxon>
        <taxon>Weeksellaceae</taxon>
        <taxon>Chryseobacterium group</taxon>
        <taxon>Chryseobacterium</taxon>
    </lineage>
</organism>
<protein>
    <submittedName>
        <fullName evidence="1">Uncharacterized protein</fullName>
    </submittedName>
</protein>
<comment type="caution">
    <text evidence="1">The sequence shown here is derived from an EMBL/GenBank/DDBJ whole genome shotgun (WGS) entry which is preliminary data.</text>
</comment>
<sequence>MANFTFLNLDEETRNLMLNEITSDINKSGLKID</sequence>
<accession>A0ABR6Q1H9</accession>
<evidence type="ECO:0000313" key="2">
    <source>
        <dbReference type="Proteomes" id="UP000587367"/>
    </source>
</evidence>